<sequence>MTMPQMQQAISNLRLLLASVRAKDEELESLARQFRRQLSRAPRYAIQGGNPLETTLHVMGEIQERLDDVEVQRKHLGEIRRQVEAELVALNITEKIAQAKEELALLRASRDVGEEVGEERIAELRRFIEEASLRAGEAITGNSDLPRL</sequence>
<evidence type="ECO:0000313" key="1">
    <source>
        <dbReference type="EMBL" id="CAI8038747.1"/>
    </source>
</evidence>
<evidence type="ECO:0000313" key="2">
    <source>
        <dbReference type="Proteomes" id="UP001174909"/>
    </source>
</evidence>
<protein>
    <submittedName>
        <fullName evidence="1">Uncharacterized protein</fullName>
    </submittedName>
</protein>
<comment type="caution">
    <text evidence="1">The sequence shown here is derived from an EMBL/GenBank/DDBJ whole genome shotgun (WGS) entry which is preliminary data.</text>
</comment>
<dbReference type="AlphaFoldDB" id="A0AA35T095"/>
<gene>
    <name evidence="1" type="ORF">GBAR_LOCUS21597</name>
</gene>
<proteinExistence type="predicted"/>
<keyword evidence="2" id="KW-1185">Reference proteome</keyword>
<dbReference type="Proteomes" id="UP001174909">
    <property type="component" value="Unassembled WGS sequence"/>
</dbReference>
<name>A0AA35T095_GEOBA</name>
<dbReference type="EMBL" id="CASHTH010003008">
    <property type="protein sequence ID" value="CAI8038747.1"/>
    <property type="molecule type" value="Genomic_DNA"/>
</dbReference>
<reference evidence="1" key="1">
    <citation type="submission" date="2023-03" db="EMBL/GenBank/DDBJ databases">
        <authorList>
            <person name="Steffen K."/>
            <person name="Cardenas P."/>
        </authorList>
    </citation>
    <scope>NUCLEOTIDE SEQUENCE</scope>
</reference>
<organism evidence="1 2">
    <name type="scientific">Geodia barretti</name>
    <name type="common">Barrett's horny sponge</name>
    <dbReference type="NCBI Taxonomy" id="519541"/>
    <lineage>
        <taxon>Eukaryota</taxon>
        <taxon>Metazoa</taxon>
        <taxon>Porifera</taxon>
        <taxon>Demospongiae</taxon>
        <taxon>Heteroscleromorpha</taxon>
        <taxon>Tetractinellida</taxon>
        <taxon>Astrophorina</taxon>
        <taxon>Geodiidae</taxon>
        <taxon>Geodia</taxon>
    </lineage>
</organism>
<accession>A0AA35T095</accession>